<comment type="subcellular location">
    <subcellularLocation>
        <location evidence="1">Cell membrane</location>
        <topology evidence="1">Multi-pass membrane protein</topology>
    </subcellularLocation>
</comment>
<keyword evidence="8" id="KW-1185">Reference proteome</keyword>
<dbReference type="AlphaFoldDB" id="A0A158CB44"/>
<proteinExistence type="predicted"/>
<accession>A0A158CB44</accession>
<dbReference type="EMBL" id="FCOI02000021">
    <property type="protein sequence ID" value="SAK79510.1"/>
    <property type="molecule type" value="Genomic_DNA"/>
</dbReference>
<evidence type="ECO:0000256" key="1">
    <source>
        <dbReference type="ARBA" id="ARBA00004651"/>
    </source>
</evidence>
<dbReference type="GO" id="GO:0015171">
    <property type="term" value="F:amino acid transmembrane transporter activity"/>
    <property type="evidence" value="ECO:0007669"/>
    <property type="project" value="TreeGrafter"/>
</dbReference>
<name>A0A158CB44_9BURK</name>
<protein>
    <submittedName>
        <fullName evidence="7">LysE type translocator protein</fullName>
    </submittedName>
</protein>
<feature type="transmembrane region" description="Helical" evidence="6">
    <location>
        <begin position="43"/>
        <end position="64"/>
    </location>
</feature>
<sequence>MLPSASFLVATLLLAVVPGPGIAYVVARTVAGGKAEGIASSMGAAIGGMIHVFCAALGLSMLIARSAEAYALVKYIGAAYLVYLGIRTLASKAPADDQSAQRQTGVRKAFRDGIIVEALNVKTALFFLAFIPQFLSADHALAPQFIMLGTTCIVLNSTVDLVAVFAAHRVAGSGTAKVARQRLMARLSGATMLVLGILVAAANREG</sequence>
<organism evidence="7 8">
    <name type="scientific">Caballeronia temeraria</name>
    <dbReference type="NCBI Taxonomy" id="1777137"/>
    <lineage>
        <taxon>Bacteria</taxon>
        <taxon>Pseudomonadati</taxon>
        <taxon>Pseudomonadota</taxon>
        <taxon>Betaproteobacteria</taxon>
        <taxon>Burkholderiales</taxon>
        <taxon>Burkholderiaceae</taxon>
        <taxon>Caballeronia</taxon>
    </lineage>
</organism>
<dbReference type="OrthoDB" id="9804822at2"/>
<evidence type="ECO:0000256" key="5">
    <source>
        <dbReference type="ARBA" id="ARBA00023136"/>
    </source>
</evidence>
<feature type="transmembrane region" description="Helical" evidence="6">
    <location>
        <begin position="183"/>
        <end position="202"/>
    </location>
</feature>
<dbReference type="Proteomes" id="UP000054624">
    <property type="component" value="Unassembled WGS sequence"/>
</dbReference>
<evidence type="ECO:0000256" key="3">
    <source>
        <dbReference type="ARBA" id="ARBA00022692"/>
    </source>
</evidence>
<keyword evidence="3 6" id="KW-0812">Transmembrane</keyword>
<feature type="transmembrane region" description="Helical" evidence="6">
    <location>
        <begin position="114"/>
        <end position="134"/>
    </location>
</feature>
<evidence type="ECO:0000256" key="6">
    <source>
        <dbReference type="SAM" id="Phobius"/>
    </source>
</evidence>
<dbReference type="PANTHER" id="PTHR30086:SF20">
    <property type="entry name" value="ARGININE EXPORTER PROTEIN ARGO-RELATED"/>
    <property type="match status" value="1"/>
</dbReference>
<dbReference type="PANTHER" id="PTHR30086">
    <property type="entry name" value="ARGININE EXPORTER PROTEIN ARGO"/>
    <property type="match status" value="1"/>
</dbReference>
<evidence type="ECO:0000256" key="2">
    <source>
        <dbReference type="ARBA" id="ARBA00022475"/>
    </source>
</evidence>
<feature type="transmembrane region" description="Helical" evidence="6">
    <location>
        <begin position="146"/>
        <end position="171"/>
    </location>
</feature>
<keyword evidence="5 6" id="KW-0472">Membrane</keyword>
<evidence type="ECO:0000313" key="7">
    <source>
        <dbReference type="EMBL" id="SAK79510.1"/>
    </source>
</evidence>
<gene>
    <name evidence="7" type="ORF">AWB76_05338</name>
</gene>
<dbReference type="GO" id="GO:0005886">
    <property type="term" value="C:plasma membrane"/>
    <property type="evidence" value="ECO:0007669"/>
    <property type="project" value="UniProtKB-SubCell"/>
</dbReference>
<dbReference type="RefSeq" id="WP_061163051.1">
    <property type="nucleotide sequence ID" value="NZ_FCOI02000021.1"/>
</dbReference>
<dbReference type="InterPro" id="IPR001123">
    <property type="entry name" value="LeuE-type"/>
</dbReference>
<keyword evidence="2" id="KW-1003">Cell membrane</keyword>
<dbReference type="STRING" id="1777137.AWB76_05338"/>
<keyword evidence="4 6" id="KW-1133">Transmembrane helix</keyword>
<evidence type="ECO:0000256" key="4">
    <source>
        <dbReference type="ARBA" id="ARBA00022989"/>
    </source>
</evidence>
<dbReference type="PIRSF" id="PIRSF006324">
    <property type="entry name" value="LeuE"/>
    <property type="match status" value="1"/>
</dbReference>
<dbReference type="Pfam" id="PF01810">
    <property type="entry name" value="LysE"/>
    <property type="match status" value="1"/>
</dbReference>
<reference evidence="8" key="1">
    <citation type="submission" date="2016-01" db="EMBL/GenBank/DDBJ databases">
        <authorList>
            <person name="Peeters Charlotte."/>
        </authorList>
    </citation>
    <scope>NUCLEOTIDE SEQUENCE [LARGE SCALE GENOMIC DNA]</scope>
</reference>
<evidence type="ECO:0000313" key="8">
    <source>
        <dbReference type="Proteomes" id="UP000054624"/>
    </source>
</evidence>